<evidence type="ECO:0000256" key="1">
    <source>
        <dbReference type="ARBA" id="ARBA00022962"/>
    </source>
</evidence>
<reference evidence="4 5" key="1">
    <citation type="submission" date="2013-11" db="EMBL/GenBank/DDBJ databases">
        <title>Metagenomic analysis of a methanogenic consortium involved in long chain n-alkane degradation.</title>
        <authorList>
            <person name="Davidova I.A."/>
            <person name="Callaghan A.V."/>
            <person name="Wawrik B."/>
            <person name="Pruitt S."/>
            <person name="Marks C."/>
            <person name="Duncan K.E."/>
            <person name="Suflita J.M."/>
        </authorList>
    </citation>
    <scope>NUCLEOTIDE SEQUENCE [LARGE SCALE GENOMIC DNA]</scope>
    <source>
        <strain evidence="4 5">SPR</strain>
    </source>
</reference>
<keyword evidence="5" id="KW-1185">Reference proteome</keyword>
<dbReference type="NCBIfam" id="TIGR00566">
    <property type="entry name" value="trpG_papA"/>
    <property type="match status" value="1"/>
</dbReference>
<dbReference type="Proteomes" id="UP000032233">
    <property type="component" value="Unassembled WGS sequence"/>
</dbReference>
<keyword evidence="4" id="KW-0456">Lyase</keyword>
<evidence type="ECO:0000313" key="5">
    <source>
        <dbReference type="Proteomes" id="UP000032233"/>
    </source>
</evidence>
<evidence type="ECO:0000259" key="3">
    <source>
        <dbReference type="Pfam" id="PF00117"/>
    </source>
</evidence>
<gene>
    <name evidence="4" type="ORF">X474_17350</name>
</gene>
<dbReference type="STRING" id="1429043.X474_17350"/>
<dbReference type="InParanoid" id="A0A0D2J3M7"/>
<dbReference type="PRINTS" id="PR00096">
    <property type="entry name" value="GATASE"/>
</dbReference>
<dbReference type="AlphaFoldDB" id="A0A0D2J3M7"/>
<dbReference type="SUPFAM" id="SSF52317">
    <property type="entry name" value="Class I glutamine amidotransferase-like"/>
    <property type="match status" value="1"/>
</dbReference>
<dbReference type="OrthoDB" id="9786812at2"/>
<dbReference type="Pfam" id="PF00117">
    <property type="entry name" value="GATase"/>
    <property type="match status" value="1"/>
</dbReference>
<feature type="domain" description="Glutamine amidotransferase" evidence="3">
    <location>
        <begin position="3"/>
        <end position="185"/>
    </location>
</feature>
<dbReference type="GO" id="GO:0004049">
    <property type="term" value="F:anthranilate synthase activity"/>
    <property type="evidence" value="ECO:0007669"/>
    <property type="project" value="UniProtKB-EC"/>
</dbReference>
<dbReference type="EC" id="4.1.3.27" evidence="4"/>
<dbReference type="GO" id="GO:0005829">
    <property type="term" value="C:cytosol"/>
    <property type="evidence" value="ECO:0007669"/>
    <property type="project" value="TreeGrafter"/>
</dbReference>
<feature type="compositionally biased region" description="Polar residues" evidence="2">
    <location>
        <begin position="211"/>
        <end position="225"/>
    </location>
</feature>
<dbReference type="FunCoup" id="A0A0D2J3M7">
    <property type="interactions" value="264"/>
</dbReference>
<evidence type="ECO:0000256" key="2">
    <source>
        <dbReference type="SAM" id="MobiDB-lite"/>
    </source>
</evidence>
<dbReference type="InterPro" id="IPR006221">
    <property type="entry name" value="TrpG/PapA_dom"/>
</dbReference>
<dbReference type="PRINTS" id="PR00097">
    <property type="entry name" value="ANTSNTHASEII"/>
</dbReference>
<evidence type="ECO:0000313" key="4">
    <source>
        <dbReference type="EMBL" id="KIX12794.1"/>
    </source>
</evidence>
<dbReference type="FunFam" id="3.40.50.880:FF:000003">
    <property type="entry name" value="Anthranilate synthase component II"/>
    <property type="match status" value="1"/>
</dbReference>
<dbReference type="InterPro" id="IPR029062">
    <property type="entry name" value="Class_I_gatase-like"/>
</dbReference>
<keyword evidence="1" id="KW-0315">Glutamine amidotransferase</keyword>
<dbReference type="PANTHER" id="PTHR43418">
    <property type="entry name" value="MULTIFUNCTIONAL TRYPTOPHAN BIOSYNTHESIS PROTEIN-RELATED"/>
    <property type="match status" value="1"/>
</dbReference>
<protein>
    <submittedName>
        <fullName evidence="4">Anthranilate synthase subunit II</fullName>
        <ecNumber evidence="4">4.1.3.27</ecNumber>
    </submittedName>
</protein>
<feature type="region of interest" description="Disordered" evidence="2">
    <location>
        <begin position="196"/>
        <end position="225"/>
    </location>
</feature>
<dbReference type="InterPro" id="IPR050472">
    <property type="entry name" value="Anth_synth/Amidotransfase"/>
</dbReference>
<dbReference type="PANTHER" id="PTHR43418:SF4">
    <property type="entry name" value="MULTIFUNCTIONAL TRYPTOPHAN BIOSYNTHESIS PROTEIN"/>
    <property type="match status" value="1"/>
</dbReference>
<comment type="caution">
    <text evidence="4">The sequence shown here is derived from an EMBL/GenBank/DDBJ whole genome shotgun (WGS) entry which is preliminary data.</text>
</comment>
<name>A0A0D2J3M7_9BACT</name>
<dbReference type="GO" id="GO:0000162">
    <property type="term" value="P:L-tryptophan biosynthetic process"/>
    <property type="evidence" value="ECO:0007669"/>
    <property type="project" value="TreeGrafter"/>
</dbReference>
<dbReference type="CDD" id="cd01743">
    <property type="entry name" value="GATase1_Anthranilate_Synthase"/>
    <property type="match status" value="1"/>
</dbReference>
<organism evidence="4 5">
    <name type="scientific">Dethiosulfatarculus sandiegensis</name>
    <dbReference type="NCBI Taxonomy" id="1429043"/>
    <lineage>
        <taxon>Bacteria</taxon>
        <taxon>Pseudomonadati</taxon>
        <taxon>Thermodesulfobacteriota</taxon>
        <taxon>Desulfarculia</taxon>
        <taxon>Desulfarculales</taxon>
        <taxon>Desulfarculaceae</taxon>
        <taxon>Dethiosulfatarculus</taxon>
    </lineage>
</organism>
<accession>A0A0D2J3M7</accession>
<dbReference type="EMBL" id="AZAC01000023">
    <property type="protein sequence ID" value="KIX12794.1"/>
    <property type="molecule type" value="Genomic_DNA"/>
</dbReference>
<sequence>MILLIDNYDSFTFNIAQVIGSLGLRCQVIRNDILSLEQIKELSPQAIMISPGPGRPEKAGISCEVVKALAGKLPILGICLGHQAIAHAFGGEVTRAKEPVHGKLSEMFHDGKTIFKGLGNPFKATRYHSLVVREETLPAELKASAFSLDGQIMGIRSRKLMLEGVQFHPESIATSQGKTIFCNFFNTYLGMRLDPSERPRLAGGGMPLQKNDPNQTPDTLTGNLP</sequence>
<dbReference type="PROSITE" id="PS51273">
    <property type="entry name" value="GATASE_TYPE_1"/>
    <property type="match status" value="1"/>
</dbReference>
<proteinExistence type="predicted"/>
<dbReference type="InterPro" id="IPR017926">
    <property type="entry name" value="GATASE"/>
</dbReference>
<dbReference type="Gene3D" id="3.40.50.880">
    <property type="match status" value="1"/>
</dbReference>
<dbReference type="RefSeq" id="WP_082464411.1">
    <property type="nucleotide sequence ID" value="NZ_AZAC01000023.1"/>
</dbReference>